<proteinExistence type="predicted"/>
<protein>
    <submittedName>
        <fullName evidence="2">Uncharacterized protein</fullName>
    </submittedName>
</protein>
<sequence>MIGEANGGRATELKQWHGAMKGIGSTWFWGTRPGGRVRARAHGKPNRQRHRVEAYEATTATRAKSFGYRQWEAATTESADKGGPQGDGPPFPANDCRESPIWLRVGFASNHPDIIRNFYEFPRLFIGNAIVEGDIICHWEVYNQEDAL</sequence>
<keyword evidence="3" id="KW-1185">Reference proteome</keyword>
<dbReference type="AlphaFoldDB" id="A0AAV8Q5B9"/>
<dbReference type="Proteomes" id="UP001222027">
    <property type="component" value="Unassembled WGS sequence"/>
</dbReference>
<name>A0AAV8Q5B9_ENSVE</name>
<gene>
    <name evidence="2" type="ORF">OPV22_026017</name>
</gene>
<organism evidence="2 3">
    <name type="scientific">Ensete ventricosum</name>
    <name type="common">Abyssinian banana</name>
    <name type="synonym">Musa ensete</name>
    <dbReference type="NCBI Taxonomy" id="4639"/>
    <lineage>
        <taxon>Eukaryota</taxon>
        <taxon>Viridiplantae</taxon>
        <taxon>Streptophyta</taxon>
        <taxon>Embryophyta</taxon>
        <taxon>Tracheophyta</taxon>
        <taxon>Spermatophyta</taxon>
        <taxon>Magnoliopsida</taxon>
        <taxon>Liliopsida</taxon>
        <taxon>Zingiberales</taxon>
        <taxon>Musaceae</taxon>
        <taxon>Ensete</taxon>
    </lineage>
</organism>
<evidence type="ECO:0000313" key="2">
    <source>
        <dbReference type="EMBL" id="KAJ8471674.1"/>
    </source>
</evidence>
<comment type="caution">
    <text evidence="2">The sequence shown here is derived from an EMBL/GenBank/DDBJ whole genome shotgun (WGS) entry which is preliminary data.</text>
</comment>
<feature type="region of interest" description="Disordered" evidence="1">
    <location>
        <begin position="72"/>
        <end position="95"/>
    </location>
</feature>
<accession>A0AAV8Q5B9</accession>
<dbReference type="EMBL" id="JAQQAF010000007">
    <property type="protein sequence ID" value="KAJ8471674.1"/>
    <property type="molecule type" value="Genomic_DNA"/>
</dbReference>
<evidence type="ECO:0000256" key="1">
    <source>
        <dbReference type="SAM" id="MobiDB-lite"/>
    </source>
</evidence>
<evidence type="ECO:0000313" key="3">
    <source>
        <dbReference type="Proteomes" id="UP001222027"/>
    </source>
</evidence>
<reference evidence="2 3" key="1">
    <citation type="submission" date="2022-12" db="EMBL/GenBank/DDBJ databases">
        <title>Chromosome-scale assembly of the Ensete ventricosum genome.</title>
        <authorList>
            <person name="Dussert Y."/>
            <person name="Stocks J."/>
            <person name="Wendawek A."/>
            <person name="Woldeyes F."/>
            <person name="Nichols R.A."/>
            <person name="Borrell J.S."/>
        </authorList>
    </citation>
    <scope>NUCLEOTIDE SEQUENCE [LARGE SCALE GENOMIC DNA]</scope>
    <source>
        <strain evidence="3">cv. Maze</strain>
        <tissue evidence="2">Seeds</tissue>
    </source>
</reference>